<feature type="transmembrane region" description="Helical" evidence="1">
    <location>
        <begin position="72"/>
        <end position="92"/>
    </location>
</feature>
<protein>
    <submittedName>
        <fullName evidence="2">Uncharacterized protein</fullName>
    </submittedName>
</protein>
<dbReference type="RefSeq" id="WP_049193624.1">
    <property type="nucleotide sequence ID" value="NZ_CP066023.1"/>
</dbReference>
<sequence>MSFDSVKSARRQAYASVESVDVPLNAIAISRAEQQEHMVDLERRLNASTKDMRALVDYEEQRIAVTSTVKEAIVYTLLAILLLAAAIGLGYASHLGADAILNAAAEVTPR</sequence>
<dbReference type="EMBL" id="CP066023">
    <property type="protein sequence ID" value="QQB81778.1"/>
    <property type="molecule type" value="Genomic_DNA"/>
</dbReference>
<name>A0ABX6ZUE1_CORAY</name>
<keyword evidence="1" id="KW-0812">Transmembrane</keyword>
<accession>A0ABX6ZUE1</accession>
<reference evidence="2 3" key="1">
    <citation type="submission" date="2020-12" db="EMBL/GenBank/DDBJ databases">
        <title>FDA dAtabase for Regulatory Grade micrObial Sequences (FDA-ARGOS): Supporting development and validation of Infectious Disease Dx tests.</title>
        <authorList>
            <person name="Sproer C."/>
            <person name="Gronow S."/>
            <person name="Severitt S."/>
            <person name="Schroder I."/>
            <person name="Tallon L."/>
            <person name="Sadzewicz L."/>
            <person name="Zhao X."/>
            <person name="Boylan J."/>
            <person name="Ott S."/>
            <person name="Bowen H."/>
            <person name="Vavikolanu K."/>
            <person name="Mehta A."/>
            <person name="Aluvathingal J."/>
            <person name="Nadendla S."/>
            <person name="Lowell S."/>
            <person name="Myers T."/>
            <person name="Yan Y."/>
            <person name="Sichtig H."/>
        </authorList>
    </citation>
    <scope>NUCLEOTIDE SEQUENCE [LARGE SCALE GENOMIC DNA]</scope>
    <source>
        <strain evidence="2 3">FDAARGOS_991</strain>
    </source>
</reference>
<organism evidence="2 3">
    <name type="scientific">Corynebacterium amycolatum</name>
    <dbReference type="NCBI Taxonomy" id="43765"/>
    <lineage>
        <taxon>Bacteria</taxon>
        <taxon>Bacillati</taxon>
        <taxon>Actinomycetota</taxon>
        <taxon>Actinomycetes</taxon>
        <taxon>Mycobacteriales</taxon>
        <taxon>Corynebacteriaceae</taxon>
        <taxon>Corynebacterium</taxon>
    </lineage>
</organism>
<keyword evidence="1" id="KW-1133">Transmembrane helix</keyword>
<keyword evidence="1" id="KW-0472">Membrane</keyword>
<dbReference type="Proteomes" id="UP000595198">
    <property type="component" value="Chromosome"/>
</dbReference>
<gene>
    <name evidence="2" type="ORF">I6H48_07225</name>
</gene>
<evidence type="ECO:0000256" key="1">
    <source>
        <dbReference type="SAM" id="Phobius"/>
    </source>
</evidence>
<keyword evidence="3" id="KW-1185">Reference proteome</keyword>
<evidence type="ECO:0000313" key="2">
    <source>
        <dbReference type="EMBL" id="QQB81778.1"/>
    </source>
</evidence>
<proteinExistence type="predicted"/>
<evidence type="ECO:0000313" key="3">
    <source>
        <dbReference type="Proteomes" id="UP000595198"/>
    </source>
</evidence>